<dbReference type="Pfam" id="PF08281">
    <property type="entry name" value="Sigma70_r4_2"/>
    <property type="match status" value="1"/>
</dbReference>
<dbReference type="GO" id="GO:0006352">
    <property type="term" value="P:DNA-templated transcription initiation"/>
    <property type="evidence" value="ECO:0007669"/>
    <property type="project" value="InterPro"/>
</dbReference>
<keyword evidence="2" id="KW-0805">Transcription regulation</keyword>
<reference evidence="7" key="1">
    <citation type="journal article" date="2021" name="PeerJ">
        <title>Extensive microbial diversity within the chicken gut microbiome revealed by metagenomics and culture.</title>
        <authorList>
            <person name="Gilroy R."/>
            <person name="Ravi A."/>
            <person name="Getino M."/>
            <person name="Pursley I."/>
            <person name="Horton D.L."/>
            <person name="Alikhan N.F."/>
            <person name="Baker D."/>
            <person name="Gharbi K."/>
            <person name="Hall N."/>
            <person name="Watson M."/>
            <person name="Adriaenssens E.M."/>
            <person name="Foster-Nyarko E."/>
            <person name="Jarju S."/>
            <person name="Secka A."/>
            <person name="Antonio M."/>
            <person name="Oren A."/>
            <person name="Chaudhuri R.R."/>
            <person name="La Ragione R."/>
            <person name="Hildebrand F."/>
            <person name="Pallen M.J."/>
        </authorList>
    </citation>
    <scope>NUCLEOTIDE SEQUENCE</scope>
    <source>
        <strain evidence="7">ChiBcec2-3848</strain>
    </source>
</reference>
<protein>
    <submittedName>
        <fullName evidence="7">Sigma-70 family RNA polymerase sigma factor</fullName>
    </submittedName>
</protein>
<dbReference type="AlphaFoldDB" id="A0A9D2PLT5"/>
<evidence type="ECO:0000259" key="5">
    <source>
        <dbReference type="Pfam" id="PF04542"/>
    </source>
</evidence>
<dbReference type="GO" id="GO:0003677">
    <property type="term" value="F:DNA binding"/>
    <property type="evidence" value="ECO:0007669"/>
    <property type="project" value="InterPro"/>
</dbReference>
<dbReference type="InterPro" id="IPR013249">
    <property type="entry name" value="RNA_pol_sigma70_r4_t2"/>
</dbReference>
<dbReference type="GO" id="GO:0016987">
    <property type="term" value="F:sigma factor activity"/>
    <property type="evidence" value="ECO:0007669"/>
    <property type="project" value="UniProtKB-KW"/>
</dbReference>
<dbReference type="PANTHER" id="PTHR43133">
    <property type="entry name" value="RNA POLYMERASE ECF-TYPE SIGMA FACTO"/>
    <property type="match status" value="1"/>
</dbReference>
<dbReference type="Gene3D" id="1.10.10.10">
    <property type="entry name" value="Winged helix-like DNA-binding domain superfamily/Winged helix DNA-binding domain"/>
    <property type="match status" value="1"/>
</dbReference>
<reference evidence="7" key="2">
    <citation type="submission" date="2021-04" db="EMBL/GenBank/DDBJ databases">
        <authorList>
            <person name="Gilroy R."/>
        </authorList>
    </citation>
    <scope>NUCLEOTIDE SEQUENCE</scope>
    <source>
        <strain evidence="7">ChiBcec2-3848</strain>
    </source>
</reference>
<comment type="caution">
    <text evidence="7">The sequence shown here is derived from an EMBL/GenBank/DDBJ whole genome shotgun (WGS) entry which is preliminary data.</text>
</comment>
<dbReference type="Gene3D" id="1.10.1740.10">
    <property type="match status" value="1"/>
</dbReference>
<dbReference type="InterPro" id="IPR007627">
    <property type="entry name" value="RNA_pol_sigma70_r2"/>
</dbReference>
<dbReference type="EMBL" id="DWVZ01000088">
    <property type="protein sequence ID" value="HJC63314.1"/>
    <property type="molecule type" value="Genomic_DNA"/>
</dbReference>
<proteinExistence type="inferred from homology"/>
<evidence type="ECO:0000256" key="1">
    <source>
        <dbReference type="ARBA" id="ARBA00010641"/>
    </source>
</evidence>
<dbReference type="InterPro" id="IPR014284">
    <property type="entry name" value="RNA_pol_sigma-70_dom"/>
</dbReference>
<dbReference type="PANTHER" id="PTHR43133:SF51">
    <property type="entry name" value="RNA POLYMERASE SIGMA FACTOR"/>
    <property type="match status" value="1"/>
</dbReference>
<dbReference type="InterPro" id="IPR039425">
    <property type="entry name" value="RNA_pol_sigma-70-like"/>
</dbReference>
<feature type="domain" description="RNA polymerase sigma factor 70 region 4 type 2" evidence="6">
    <location>
        <begin position="113"/>
        <end position="163"/>
    </location>
</feature>
<sequence length="168" mass="19741">MRELAERARNGDQEAFAGLYREVYEDLYRFALYVLKNPHDAQDAAAETVADAYASVGKLRKPEAFRPWIFKILTNKCKRRLKEYSRRDVELTEEILSGEILAGEQDTDLYFQVRQAFFSLEWEERLIVSMKIFGGYKSEEIGQILHKSHNTVRSRLSRALKKMEEKLR</sequence>
<dbReference type="InterPro" id="IPR013325">
    <property type="entry name" value="RNA_pol_sigma_r2"/>
</dbReference>
<evidence type="ECO:0000256" key="3">
    <source>
        <dbReference type="ARBA" id="ARBA00023082"/>
    </source>
</evidence>
<dbReference type="Proteomes" id="UP000823886">
    <property type="component" value="Unassembled WGS sequence"/>
</dbReference>
<name>A0A9D2PLT5_9FIRM</name>
<evidence type="ECO:0000256" key="2">
    <source>
        <dbReference type="ARBA" id="ARBA00023015"/>
    </source>
</evidence>
<dbReference type="InterPro" id="IPR013324">
    <property type="entry name" value="RNA_pol_sigma_r3/r4-like"/>
</dbReference>
<organism evidence="7 8">
    <name type="scientific">Candidatus Blautia merdavium</name>
    <dbReference type="NCBI Taxonomy" id="2838494"/>
    <lineage>
        <taxon>Bacteria</taxon>
        <taxon>Bacillati</taxon>
        <taxon>Bacillota</taxon>
        <taxon>Clostridia</taxon>
        <taxon>Lachnospirales</taxon>
        <taxon>Lachnospiraceae</taxon>
        <taxon>Blautia</taxon>
    </lineage>
</organism>
<evidence type="ECO:0000256" key="4">
    <source>
        <dbReference type="ARBA" id="ARBA00023163"/>
    </source>
</evidence>
<dbReference type="SUPFAM" id="SSF88946">
    <property type="entry name" value="Sigma2 domain of RNA polymerase sigma factors"/>
    <property type="match status" value="1"/>
</dbReference>
<dbReference type="CDD" id="cd06171">
    <property type="entry name" value="Sigma70_r4"/>
    <property type="match status" value="1"/>
</dbReference>
<feature type="domain" description="RNA polymerase sigma-70 region 2" evidence="5">
    <location>
        <begin position="19"/>
        <end position="86"/>
    </location>
</feature>
<dbReference type="SUPFAM" id="SSF88659">
    <property type="entry name" value="Sigma3 and sigma4 domains of RNA polymerase sigma factors"/>
    <property type="match status" value="1"/>
</dbReference>
<keyword evidence="3" id="KW-0731">Sigma factor</keyword>
<dbReference type="Pfam" id="PF04542">
    <property type="entry name" value="Sigma70_r2"/>
    <property type="match status" value="1"/>
</dbReference>
<evidence type="ECO:0000313" key="8">
    <source>
        <dbReference type="Proteomes" id="UP000823886"/>
    </source>
</evidence>
<dbReference type="InterPro" id="IPR036388">
    <property type="entry name" value="WH-like_DNA-bd_sf"/>
</dbReference>
<keyword evidence="4" id="KW-0804">Transcription</keyword>
<evidence type="ECO:0000313" key="7">
    <source>
        <dbReference type="EMBL" id="HJC63314.1"/>
    </source>
</evidence>
<gene>
    <name evidence="7" type="ORF">H9753_06825</name>
</gene>
<dbReference type="NCBIfam" id="TIGR02937">
    <property type="entry name" value="sigma70-ECF"/>
    <property type="match status" value="1"/>
</dbReference>
<evidence type="ECO:0000259" key="6">
    <source>
        <dbReference type="Pfam" id="PF08281"/>
    </source>
</evidence>
<comment type="similarity">
    <text evidence="1">Belongs to the sigma-70 factor family. ECF subfamily.</text>
</comment>
<accession>A0A9D2PLT5</accession>